<name>A0A2P2P8H8_RHIMU</name>
<reference evidence="1" key="1">
    <citation type="submission" date="2018-02" db="EMBL/GenBank/DDBJ databases">
        <title>Rhizophora mucronata_Transcriptome.</title>
        <authorList>
            <person name="Meera S.P."/>
            <person name="Sreeshan A."/>
            <person name="Augustine A."/>
        </authorList>
    </citation>
    <scope>NUCLEOTIDE SEQUENCE</scope>
    <source>
        <tissue evidence="1">Leaf</tissue>
    </source>
</reference>
<dbReference type="AlphaFoldDB" id="A0A2P2P8H8"/>
<evidence type="ECO:0000313" key="1">
    <source>
        <dbReference type="EMBL" id="MBX50943.1"/>
    </source>
</evidence>
<protein>
    <submittedName>
        <fullName evidence="1">Uncharacterized protein</fullName>
    </submittedName>
</protein>
<proteinExistence type="predicted"/>
<sequence length="44" mass="5127">MYVLLIALPRKFLGVLLHLSTFLVTLENKCLLDYSLSTWLLNFN</sequence>
<dbReference type="EMBL" id="GGEC01070459">
    <property type="protein sequence ID" value="MBX50943.1"/>
    <property type="molecule type" value="Transcribed_RNA"/>
</dbReference>
<organism evidence="1">
    <name type="scientific">Rhizophora mucronata</name>
    <name type="common">Asiatic mangrove</name>
    <dbReference type="NCBI Taxonomy" id="61149"/>
    <lineage>
        <taxon>Eukaryota</taxon>
        <taxon>Viridiplantae</taxon>
        <taxon>Streptophyta</taxon>
        <taxon>Embryophyta</taxon>
        <taxon>Tracheophyta</taxon>
        <taxon>Spermatophyta</taxon>
        <taxon>Magnoliopsida</taxon>
        <taxon>eudicotyledons</taxon>
        <taxon>Gunneridae</taxon>
        <taxon>Pentapetalae</taxon>
        <taxon>rosids</taxon>
        <taxon>fabids</taxon>
        <taxon>Malpighiales</taxon>
        <taxon>Rhizophoraceae</taxon>
        <taxon>Rhizophora</taxon>
    </lineage>
</organism>
<accession>A0A2P2P8H8</accession>